<comment type="caution">
    <text evidence="2">The sequence shown here is derived from an EMBL/GenBank/DDBJ whole genome shotgun (WGS) entry which is preliminary data.</text>
</comment>
<dbReference type="Pfam" id="PF04577">
    <property type="entry name" value="Glyco_transf_61"/>
    <property type="match status" value="1"/>
</dbReference>
<reference evidence="2" key="1">
    <citation type="submission" date="2013-04" db="EMBL/GenBank/DDBJ databases">
        <title>The genome sequencing project of 58 acetic acid bacteria.</title>
        <authorList>
            <person name="Okamoto-Kainuma A."/>
            <person name="Ishikawa M."/>
            <person name="Umino S."/>
            <person name="Koizumi Y."/>
            <person name="Shiwa Y."/>
            <person name="Yoshikawa H."/>
            <person name="Matsutani M."/>
            <person name="Matsushita K."/>
        </authorList>
    </citation>
    <scope>NUCLEOTIDE SEQUENCE</scope>
    <source>
        <strain evidence="2">DSM 14337</strain>
    </source>
</reference>
<keyword evidence="3" id="KW-1185">Reference proteome</keyword>
<feature type="domain" description="Glycosyltransferase 61 catalytic" evidence="1">
    <location>
        <begin position="292"/>
        <end position="441"/>
    </location>
</feature>
<dbReference type="EMBL" id="BAPF01000039">
    <property type="protein sequence ID" value="GBQ84421.1"/>
    <property type="molecule type" value="Genomic_DNA"/>
</dbReference>
<evidence type="ECO:0000313" key="2">
    <source>
        <dbReference type="EMBL" id="GBQ84421.1"/>
    </source>
</evidence>
<gene>
    <name evidence="2" type="ORF">AA14337_2840</name>
</gene>
<protein>
    <recommendedName>
        <fullName evidence="1">Glycosyltransferase 61 catalytic domain-containing protein</fullName>
    </recommendedName>
</protein>
<dbReference type="Proteomes" id="UP001065047">
    <property type="component" value="Unassembled WGS sequence"/>
</dbReference>
<accession>A0ABQ0PY45</accession>
<proteinExistence type="predicted"/>
<dbReference type="InterPro" id="IPR049625">
    <property type="entry name" value="Glyco_transf_61_cat"/>
</dbReference>
<evidence type="ECO:0000259" key="1">
    <source>
        <dbReference type="Pfam" id="PF04577"/>
    </source>
</evidence>
<name>A0ABQ0PY45_9PROT</name>
<organism evidence="2 3">
    <name type="scientific">Acetobacter malorum DSM 14337</name>
    <dbReference type="NCBI Taxonomy" id="1307910"/>
    <lineage>
        <taxon>Bacteria</taxon>
        <taxon>Pseudomonadati</taxon>
        <taxon>Pseudomonadota</taxon>
        <taxon>Alphaproteobacteria</taxon>
        <taxon>Acetobacterales</taxon>
        <taxon>Acetobacteraceae</taxon>
        <taxon>Acetobacter</taxon>
    </lineage>
</organism>
<evidence type="ECO:0000313" key="3">
    <source>
        <dbReference type="Proteomes" id="UP001065047"/>
    </source>
</evidence>
<sequence>MNISPKNDMKKKIDRSRIIESVWQFGCCGGEEFARELHFKEDGSIRTDSLIGEKYWNIEEDKIHLSDEDGKILSFTLSGDEVSGFILYANHWANKSMRLYLLETPKFIFQKYENLRINYLKKELKIKSVKKSINLQGTLSHLHSCHLLEEKDPFLCQKPHKSFADQSFEDLDKSLSKEGLSKNGIYYSSNKLRVHMCTIKNGYFFVGNGLDGAIFTEDFHPVEYTTLFNKHPGLGVNENTPVDIDVLSELDEAFIGFDFFWGNYFHFLNFSLAKSYMAKIFLGDNIPIVFPDCDKQNEHWSAYSNKVRDQAFEFSGLNKNLRLLPKGAYKVKKLHFLMIDPSHAWAIMFSDGLTSLYNAMARHARRSDSIGKKVYIARGKNVNARTSGIANSAIAEAAGSHNFVQTSFENMDLQQQISISKYAEQFISPHGAGLTNILFNPGCLKVLEINKKLDGVENGYRPCFYMASAARGHDYYMLDSDTLDKSPWQANSALQAMKML</sequence>